<feature type="transmembrane region" description="Helical" evidence="2">
    <location>
        <begin position="292"/>
        <end position="311"/>
    </location>
</feature>
<dbReference type="PANTHER" id="PTHR23028">
    <property type="entry name" value="ACETYLTRANSFERASE"/>
    <property type="match status" value="1"/>
</dbReference>
<evidence type="ECO:0000256" key="1">
    <source>
        <dbReference type="SAM" id="MobiDB-lite"/>
    </source>
</evidence>
<sequence>MAARPNQRNIKWVEVRGNIFSDFVDRSGVPVPVSAFAFAATSGSGSEWSCMGLRGVTSALVITTHIARALDFPLFWPADSKGEAPRLLQYPYLRIPYQGRIGVPIFAFLTGFVCANKPLKLAYQQGNAPAALKTIARSAFRRPPRLMLPALIATLISFFMSVLGAYRAANRCDAFWVRFDAPDPMPLGDNIRRLFRSSLTTWTNTENVYDRHQWAMRPLLIGAFQVYIVLAATIGMRFKYRVLVHVLLITYWLMNVGHLTETFGAMLALGTLLAELSQHRPTQNFITSHQRLLTCVVAPFLLLVGGYVGSYPQEHEDWAPWSMSLHKFLLNPVDGQNQGSFLVPKGSNVHRRTSAFFIMCTSISIFISPFIQKLLSHRLLIWLGHHSFAVYLTHGTILRTVGMWIVYGITGEPWEPAGKNEDGSQKQQEYLHPKSRAHKMASILVFTTLTYIAAWAWMKYVDTACARATQWLEKKVFDDDNEEGKAGLAEKGFLLNGNGTSPADGDRPKQAQS</sequence>
<dbReference type="InParanoid" id="B2AV66"/>
<dbReference type="RefSeq" id="XP_001907617.1">
    <property type="nucleotide sequence ID" value="XM_001907582.1"/>
</dbReference>
<keyword evidence="2" id="KW-1133">Transmembrane helix</keyword>
<reference evidence="4 6" key="1">
    <citation type="journal article" date="2008" name="Genome Biol.">
        <title>The genome sequence of the model ascomycete fungus Podospora anserina.</title>
        <authorList>
            <person name="Espagne E."/>
            <person name="Lespinet O."/>
            <person name="Malagnac F."/>
            <person name="Da Silva C."/>
            <person name="Jaillon O."/>
            <person name="Porcel B.M."/>
            <person name="Couloux A."/>
            <person name="Aury J.-M."/>
            <person name="Segurens B."/>
            <person name="Poulain J."/>
            <person name="Anthouard V."/>
            <person name="Grossetete S."/>
            <person name="Khalili H."/>
            <person name="Coppin E."/>
            <person name="Dequard-Chablat M."/>
            <person name="Picard M."/>
            <person name="Contamine V."/>
            <person name="Arnaise S."/>
            <person name="Bourdais A."/>
            <person name="Berteaux-Lecellier V."/>
            <person name="Gautheret D."/>
            <person name="de Vries R.P."/>
            <person name="Battaglia E."/>
            <person name="Coutinho P.M."/>
            <person name="Danchin E.G.J."/>
            <person name="Henrissat B."/>
            <person name="El Khoury R."/>
            <person name="Sainsard-Chanet A."/>
            <person name="Boivin A."/>
            <person name="Pinan-Lucarre B."/>
            <person name="Sellem C.H."/>
            <person name="Debuchy R."/>
            <person name="Wincker P."/>
            <person name="Weissenbach J."/>
            <person name="Silar P."/>
        </authorList>
    </citation>
    <scope>NUCLEOTIDE SEQUENCE [LARGE SCALE GENOMIC DNA]</scope>
    <source>
        <strain evidence="6">S / ATCC MYA-4624 / DSM 980 / FGSC 10383</strain>
        <strain evidence="4">S mat+</strain>
    </source>
</reference>
<dbReference type="GeneID" id="6191816"/>
<dbReference type="EMBL" id="CU633900">
    <property type="protein sequence ID" value="CAP68289.1"/>
    <property type="molecule type" value="Genomic_DNA"/>
</dbReference>
<feature type="transmembrane region" description="Helical" evidence="2">
    <location>
        <begin position="355"/>
        <end position="376"/>
    </location>
</feature>
<feature type="transmembrane region" description="Helical" evidence="2">
    <location>
        <begin position="146"/>
        <end position="166"/>
    </location>
</feature>
<proteinExistence type="predicted"/>
<dbReference type="GO" id="GO:0016747">
    <property type="term" value="F:acyltransferase activity, transferring groups other than amino-acyl groups"/>
    <property type="evidence" value="ECO:0007669"/>
    <property type="project" value="InterPro"/>
</dbReference>
<dbReference type="STRING" id="515849.B2AV66"/>
<feature type="compositionally biased region" description="Basic and acidic residues" evidence="1">
    <location>
        <begin position="504"/>
        <end position="513"/>
    </location>
</feature>
<reference evidence="5" key="4">
    <citation type="submission" date="2014-09" db="EMBL/GenBank/DDBJ databases">
        <title>Maintaining two mating types: Structure of the mating type locus and its role in heterokaryosis in Podospora anserina.</title>
        <authorList>
            <person name="Grognet P."/>
            <person name="Bidard F."/>
            <person name="Kuchly C."/>
            <person name="Chan Ho Tong L."/>
            <person name="Coppin E."/>
            <person name="Ait Benkhali J."/>
            <person name="Couloux A."/>
            <person name="Wincker P."/>
            <person name="Debuchy R."/>
            <person name="Silar P."/>
        </authorList>
    </citation>
    <scope>NUCLEOTIDE SEQUENCE</scope>
</reference>
<keyword evidence="2" id="KW-0812">Transmembrane</keyword>
<organism evidence="4">
    <name type="scientific">Podospora anserina (strain S / ATCC MYA-4624 / DSM 980 / FGSC 10383)</name>
    <name type="common">Pleurage anserina</name>
    <dbReference type="NCBI Taxonomy" id="515849"/>
    <lineage>
        <taxon>Eukaryota</taxon>
        <taxon>Fungi</taxon>
        <taxon>Dikarya</taxon>
        <taxon>Ascomycota</taxon>
        <taxon>Pezizomycotina</taxon>
        <taxon>Sordariomycetes</taxon>
        <taxon>Sordariomycetidae</taxon>
        <taxon>Sordariales</taxon>
        <taxon>Podosporaceae</taxon>
        <taxon>Podospora</taxon>
        <taxon>Podospora anserina</taxon>
    </lineage>
</organism>
<feature type="transmembrane region" description="Helical" evidence="2">
    <location>
        <begin position="219"/>
        <end position="238"/>
    </location>
</feature>
<evidence type="ECO:0000259" key="3">
    <source>
        <dbReference type="Pfam" id="PF01757"/>
    </source>
</evidence>
<feature type="transmembrane region" description="Helical" evidence="2">
    <location>
        <begin position="388"/>
        <end position="409"/>
    </location>
</feature>
<dbReference type="OrthoDB" id="5405781at2759"/>
<feature type="region of interest" description="Disordered" evidence="1">
    <location>
        <begin position="488"/>
        <end position="513"/>
    </location>
</feature>
<dbReference type="KEGG" id="pan:PODANSg4651"/>
<evidence type="ECO:0000313" key="5">
    <source>
        <dbReference type="EMBL" id="CDP31761.1"/>
    </source>
</evidence>
<dbReference type="AlphaFoldDB" id="B2AV66"/>
<dbReference type="eggNOG" id="ENOG502QVJG">
    <property type="taxonomic scope" value="Eukaryota"/>
</dbReference>
<dbReference type="InterPro" id="IPR002656">
    <property type="entry name" value="Acyl_transf_3_dom"/>
</dbReference>
<dbReference type="PANTHER" id="PTHR23028:SF128">
    <property type="entry name" value="ACYLTRANSFERASE 3 DOMAIN-CONTAINING PROTEIN"/>
    <property type="match status" value="1"/>
</dbReference>
<dbReference type="VEuPathDB" id="FungiDB:PODANS_7_3970"/>
<evidence type="ECO:0000313" key="4">
    <source>
        <dbReference type="EMBL" id="CAP68289.1"/>
    </source>
</evidence>
<feature type="domain" description="Acyltransferase 3" evidence="3">
    <location>
        <begin position="52"/>
        <end position="408"/>
    </location>
</feature>
<dbReference type="EMBL" id="FO904942">
    <property type="protein sequence ID" value="CDP31761.1"/>
    <property type="molecule type" value="Genomic_DNA"/>
</dbReference>
<evidence type="ECO:0000313" key="6">
    <source>
        <dbReference type="Proteomes" id="UP000001197"/>
    </source>
</evidence>
<dbReference type="Proteomes" id="UP000001197">
    <property type="component" value="Chromosome 7"/>
</dbReference>
<reference evidence="4" key="2">
    <citation type="submission" date="2008-07" db="EMBL/GenBank/DDBJ databases">
        <authorList>
            <person name="Genoscope - CEA"/>
        </authorList>
    </citation>
    <scope>NUCLEOTIDE SEQUENCE</scope>
    <source>
        <strain evidence="4">S mat+</strain>
    </source>
</reference>
<reference evidence="6" key="3">
    <citation type="journal article" date="2014" name="Genetics">
        <title>Maintaining two mating types: Structure of the mating type locus and its role in heterokaryosis in Podospora anserina.</title>
        <authorList>
            <person name="Grognet P."/>
            <person name="Bidard F."/>
            <person name="Kuchly C."/>
            <person name="Tong L.C.H."/>
            <person name="Coppin E."/>
            <person name="Benkhali J.A."/>
            <person name="Couloux A."/>
            <person name="Wincker P."/>
            <person name="Debuchy R."/>
            <person name="Silar P."/>
        </authorList>
    </citation>
    <scope>GENOME REANNOTATION</scope>
    <source>
        <strain evidence="6">S / ATCC MYA-4624 / DSM 980 / FGSC 10383</strain>
    </source>
</reference>
<accession>B2AV66</accession>
<dbReference type="Pfam" id="PF01757">
    <property type="entry name" value="Acyl_transf_3"/>
    <property type="match status" value="1"/>
</dbReference>
<keyword evidence="6" id="KW-1185">Reference proteome</keyword>
<dbReference type="HOGENOM" id="CLU_005679_4_0_1"/>
<dbReference type="InterPro" id="IPR050879">
    <property type="entry name" value="Acyltransferase_3"/>
</dbReference>
<feature type="transmembrane region" description="Helical" evidence="2">
    <location>
        <begin position="250"/>
        <end position="272"/>
    </location>
</feature>
<gene>
    <name evidence="4" type="ORF">PODANS_7_3970</name>
</gene>
<keyword evidence="2" id="KW-0472">Membrane</keyword>
<feature type="transmembrane region" description="Helical" evidence="2">
    <location>
        <begin position="440"/>
        <end position="458"/>
    </location>
</feature>
<name>B2AV66_PODAN</name>
<evidence type="ECO:0000256" key="2">
    <source>
        <dbReference type="SAM" id="Phobius"/>
    </source>
</evidence>
<protein>
    <submittedName>
        <fullName evidence="4">Podospora anserina S mat+ genomic DNA chromosome 7, supercontig 1</fullName>
    </submittedName>
</protein>